<dbReference type="GO" id="GO:0016887">
    <property type="term" value="F:ATP hydrolysis activity"/>
    <property type="evidence" value="ECO:0007669"/>
    <property type="project" value="InterPro"/>
</dbReference>
<dbReference type="InterPro" id="IPR024704">
    <property type="entry name" value="SMC"/>
</dbReference>
<dbReference type="AlphaFoldDB" id="A0A9D2PKY3"/>
<feature type="coiled-coil region" evidence="7">
    <location>
        <begin position="181"/>
        <end position="492"/>
    </location>
</feature>
<gene>
    <name evidence="7 9" type="primary">smc</name>
    <name evidence="9" type="ORF">H9754_12275</name>
</gene>
<evidence type="ECO:0000313" key="10">
    <source>
        <dbReference type="Proteomes" id="UP000823904"/>
    </source>
</evidence>
<dbReference type="Proteomes" id="UP000823904">
    <property type="component" value="Unassembled WGS sequence"/>
</dbReference>
<dbReference type="Pfam" id="PF02463">
    <property type="entry name" value="SMC_N"/>
    <property type="match status" value="1"/>
</dbReference>
<dbReference type="InterPro" id="IPR003395">
    <property type="entry name" value="RecF/RecN/SMC_N"/>
</dbReference>
<keyword evidence="6 7" id="KW-0238">DNA-binding</keyword>
<dbReference type="InterPro" id="IPR010935">
    <property type="entry name" value="SMC_hinge"/>
</dbReference>
<dbReference type="InterPro" id="IPR011890">
    <property type="entry name" value="SMC_prok"/>
</dbReference>
<dbReference type="SUPFAM" id="SSF75553">
    <property type="entry name" value="Smc hinge domain"/>
    <property type="match status" value="1"/>
</dbReference>
<evidence type="ECO:0000259" key="8">
    <source>
        <dbReference type="SMART" id="SM00968"/>
    </source>
</evidence>
<feature type="coiled-coil region" evidence="7">
    <location>
        <begin position="1005"/>
        <end position="1036"/>
    </location>
</feature>
<evidence type="ECO:0000256" key="5">
    <source>
        <dbReference type="ARBA" id="ARBA00023054"/>
    </source>
</evidence>
<keyword evidence="3 7" id="KW-0547">Nucleotide-binding</keyword>
<dbReference type="Gene3D" id="1.20.1060.20">
    <property type="match status" value="1"/>
</dbReference>
<dbReference type="GO" id="GO:0006260">
    <property type="term" value="P:DNA replication"/>
    <property type="evidence" value="ECO:0007669"/>
    <property type="project" value="UniProtKB-UniRule"/>
</dbReference>
<dbReference type="FunFam" id="3.40.50.300:FF:000984">
    <property type="entry name" value="Chromosome partition protein Smc"/>
    <property type="match status" value="1"/>
</dbReference>
<protein>
    <recommendedName>
        <fullName evidence="7">Chromosome partition protein Smc</fullName>
    </recommendedName>
</protein>
<accession>A0A9D2PKY3</accession>
<evidence type="ECO:0000313" key="9">
    <source>
        <dbReference type="EMBL" id="HJC51320.1"/>
    </source>
</evidence>
<dbReference type="GO" id="GO:0007062">
    <property type="term" value="P:sister chromatid cohesion"/>
    <property type="evidence" value="ECO:0007669"/>
    <property type="project" value="InterPro"/>
</dbReference>
<dbReference type="FunFam" id="3.40.50.300:FF:000901">
    <property type="entry name" value="Chromosome partition protein Smc"/>
    <property type="match status" value="1"/>
</dbReference>
<dbReference type="Gene3D" id="3.40.50.300">
    <property type="entry name" value="P-loop containing nucleotide triphosphate hydrolases"/>
    <property type="match status" value="2"/>
</dbReference>
<organism evidence="9 10">
    <name type="scientific">Candidatus Anaerostipes avistercoris</name>
    <dbReference type="NCBI Taxonomy" id="2838462"/>
    <lineage>
        <taxon>Bacteria</taxon>
        <taxon>Bacillati</taxon>
        <taxon>Bacillota</taxon>
        <taxon>Clostridia</taxon>
        <taxon>Lachnospirales</taxon>
        <taxon>Lachnospiraceae</taxon>
        <taxon>Anaerostipes</taxon>
    </lineage>
</organism>
<feature type="domain" description="SMC hinge" evidence="8">
    <location>
        <begin position="521"/>
        <end position="637"/>
    </location>
</feature>
<dbReference type="SMART" id="SM00968">
    <property type="entry name" value="SMC_hinge"/>
    <property type="match status" value="1"/>
</dbReference>
<feature type="coiled-coil region" evidence="7">
    <location>
        <begin position="671"/>
        <end position="715"/>
    </location>
</feature>
<dbReference type="PANTHER" id="PTHR43977">
    <property type="entry name" value="STRUCTURAL MAINTENANCE OF CHROMOSOMES PROTEIN 3"/>
    <property type="match status" value="1"/>
</dbReference>
<dbReference type="PIRSF" id="PIRSF005719">
    <property type="entry name" value="SMC"/>
    <property type="match status" value="1"/>
</dbReference>
<evidence type="ECO:0000256" key="6">
    <source>
        <dbReference type="ARBA" id="ARBA00023125"/>
    </source>
</evidence>
<evidence type="ECO:0000256" key="4">
    <source>
        <dbReference type="ARBA" id="ARBA00022840"/>
    </source>
</evidence>
<comment type="domain">
    <text evidence="7">Contains large globular domains required for ATP hydrolysis at each terminus and a third globular domain forming a flexible hinge near the middle of the molecule. These domains are separated by coiled-coil structures.</text>
</comment>
<dbReference type="CDD" id="cd03278">
    <property type="entry name" value="ABC_SMC_barmotin"/>
    <property type="match status" value="1"/>
</dbReference>
<dbReference type="GO" id="GO:0005694">
    <property type="term" value="C:chromosome"/>
    <property type="evidence" value="ECO:0007669"/>
    <property type="project" value="InterPro"/>
</dbReference>
<evidence type="ECO:0000256" key="7">
    <source>
        <dbReference type="HAMAP-Rule" id="MF_01894"/>
    </source>
</evidence>
<name>A0A9D2PKY3_9FIRM</name>
<reference evidence="9" key="2">
    <citation type="submission" date="2021-04" db="EMBL/GenBank/DDBJ databases">
        <authorList>
            <person name="Gilroy R."/>
        </authorList>
    </citation>
    <scope>NUCLEOTIDE SEQUENCE</scope>
    <source>
        <strain evidence="9">ChiSjej3B21-8574</strain>
    </source>
</reference>
<dbReference type="Gene3D" id="3.30.70.1620">
    <property type="match status" value="1"/>
</dbReference>
<feature type="binding site" evidence="7">
    <location>
        <begin position="32"/>
        <end position="39"/>
    </location>
    <ligand>
        <name>ATP</name>
        <dbReference type="ChEBI" id="CHEBI:30616"/>
    </ligand>
</feature>
<reference evidence="9" key="1">
    <citation type="journal article" date="2021" name="PeerJ">
        <title>Extensive microbial diversity within the chicken gut microbiome revealed by metagenomics and culture.</title>
        <authorList>
            <person name="Gilroy R."/>
            <person name="Ravi A."/>
            <person name="Getino M."/>
            <person name="Pursley I."/>
            <person name="Horton D.L."/>
            <person name="Alikhan N.F."/>
            <person name="Baker D."/>
            <person name="Gharbi K."/>
            <person name="Hall N."/>
            <person name="Watson M."/>
            <person name="Adriaenssens E.M."/>
            <person name="Foster-Nyarko E."/>
            <person name="Jarju S."/>
            <person name="Secka A."/>
            <person name="Antonio M."/>
            <person name="Oren A."/>
            <person name="Chaudhuri R.R."/>
            <person name="La Ragione R."/>
            <person name="Hildebrand F."/>
            <person name="Pallen M.J."/>
        </authorList>
    </citation>
    <scope>NUCLEOTIDE SEQUENCE</scope>
    <source>
        <strain evidence="9">ChiSjej3B21-8574</strain>
    </source>
</reference>
<dbReference type="NCBIfam" id="TIGR02168">
    <property type="entry name" value="SMC_prok_B"/>
    <property type="match status" value="1"/>
</dbReference>
<comment type="subcellular location">
    <subcellularLocation>
        <location evidence="1 7">Cytoplasm</location>
    </subcellularLocation>
</comment>
<comment type="subunit">
    <text evidence="7">Homodimer.</text>
</comment>
<proteinExistence type="inferred from homology"/>
<dbReference type="SUPFAM" id="SSF52540">
    <property type="entry name" value="P-loop containing nucleoside triphosphate hydrolases"/>
    <property type="match status" value="2"/>
</dbReference>
<dbReference type="GO" id="GO:0007059">
    <property type="term" value="P:chromosome segregation"/>
    <property type="evidence" value="ECO:0007669"/>
    <property type="project" value="UniProtKB-UniRule"/>
</dbReference>
<dbReference type="Gene3D" id="1.10.287.1490">
    <property type="match status" value="1"/>
</dbReference>
<dbReference type="GO" id="GO:0030261">
    <property type="term" value="P:chromosome condensation"/>
    <property type="evidence" value="ECO:0007669"/>
    <property type="project" value="InterPro"/>
</dbReference>
<dbReference type="InterPro" id="IPR027417">
    <property type="entry name" value="P-loop_NTPase"/>
</dbReference>
<comment type="caution">
    <text evidence="9">The sequence shown here is derived from an EMBL/GenBank/DDBJ whole genome shotgun (WGS) entry which is preliminary data.</text>
</comment>
<dbReference type="GO" id="GO:0005524">
    <property type="term" value="F:ATP binding"/>
    <property type="evidence" value="ECO:0007669"/>
    <property type="project" value="UniProtKB-UniRule"/>
</dbReference>
<feature type="coiled-coil region" evidence="7">
    <location>
        <begin position="748"/>
        <end position="845"/>
    </location>
</feature>
<keyword evidence="4 7" id="KW-0067">ATP-binding</keyword>
<dbReference type="GO" id="GO:0003677">
    <property type="term" value="F:DNA binding"/>
    <property type="evidence" value="ECO:0007669"/>
    <property type="project" value="UniProtKB-UniRule"/>
</dbReference>
<evidence type="ECO:0000256" key="2">
    <source>
        <dbReference type="ARBA" id="ARBA00022490"/>
    </source>
</evidence>
<dbReference type="InterPro" id="IPR036277">
    <property type="entry name" value="SMC_hinge_sf"/>
</dbReference>
<keyword evidence="2 7" id="KW-0963">Cytoplasm</keyword>
<sequence length="1185" mass="136790">MYLKSIEVNGFKSFAHKMVFKFEHGITGIVGPNGSGKSNVADAVRWVLGEQSAKQLRGSKMEDVIFSGTELRKPMGSAYVAITMDNGDGSLPIPFEEVTVARRVYRSGESEYLMNGSPCRRKDIVELFFDTGVGKEGYSIIGQGQIDQILSGKPEDRRELFDEAAGIVKYKKNKMETQKSLEIERENLTRVDDILSELERRIGPLKQQSEKARQYLVLRDRLKEKDIQLFLMENERLTDELKSLERKIEIAEHDLKDTNAGIETARERYEKKEAQLNHLKEEISRTTEEISEEKIQKQRREGEIKVLEEQIHTEKIREDHFQSNQERLKQEIAEKHQEMEKFQEEAGEIRSRFEQAQSERVEKESKVAFYQKEIQDLTEELDALEQQMQGYSSRQMEMNGKLERYQTVEEQVQARIRSLKEQKEQLDREYEKSVETREIIRGNVSELAGQAKKLSDQIETYKKSGEQLEHRKEEALQKLSDQREKYHRTQSNYDTLRNMAERYDGYGFGIKKIMEQKRRVSGIIGVVSDIIKVEPKFEAAIETALGGSIQNVVTDSQETARKLISFLRANRFGRVTFLPLDAVRGRAFSRPEALKEKGVVGIASRLASYDDRYRHLFASLLGQVLVVENMEAGIAIANKYHHSLRIVTMEGDSLNRGGSMTGGAFKSKGNLLGRNREVRELEKKLKKISEELAQAEEIKRKYDSEIEKVKVLQRETEQMFREVSEKQHAGEMELSAAAARNQDCDRQRHGLDDQIARLVREKDAARDDAALLLTQKSDLEIASQENKENADRLTKQLEQAKETAEEQARAIGEIHLKTNQLKQQLEFAQSNYDRVGFELEKLESDQKKNEKEFRNVKGTSENFREKIATLKEEIENGVRTIGAKEEKLQEKKEQEQQVSESCKDIMKEQQELMERSGQMDKERYRLVSAKEKQQEKQQELLDYMWDNYEVTYHQLKERGEEKSSQSLSKIKEEIVDIKGKIRTLGPVNVNAVEEYKEVDERYEFLLAQREDVVKAEKNLNDLMKELEESMRKQFDEKFKDIRKMFQDVFVELFGGGVAKLELTEDDVLESGIRITAQPPGKKLQNMMQLSGGEKALTAIALLFAIQNLKPSPFCLLDEIEAALDDSNVKRFARYLHKLSKETQFIVITHRRGTMMAVDVLYGITMQEKGVSTQVSVNLIENDLDE</sequence>
<comment type="similarity">
    <text evidence="7">Belongs to the SMC family.</text>
</comment>
<dbReference type="GO" id="GO:0005737">
    <property type="term" value="C:cytoplasm"/>
    <property type="evidence" value="ECO:0007669"/>
    <property type="project" value="UniProtKB-SubCell"/>
</dbReference>
<evidence type="ECO:0000256" key="3">
    <source>
        <dbReference type="ARBA" id="ARBA00022741"/>
    </source>
</evidence>
<comment type="function">
    <text evidence="7">Required for chromosome condensation and partitioning.</text>
</comment>
<keyword evidence="5 7" id="KW-0175">Coiled coil</keyword>
<dbReference type="HAMAP" id="MF_01894">
    <property type="entry name" value="Smc_prok"/>
    <property type="match status" value="1"/>
</dbReference>
<dbReference type="Pfam" id="PF06470">
    <property type="entry name" value="SMC_hinge"/>
    <property type="match status" value="1"/>
</dbReference>
<dbReference type="EMBL" id="DWWD01000046">
    <property type="protein sequence ID" value="HJC51320.1"/>
    <property type="molecule type" value="Genomic_DNA"/>
</dbReference>
<evidence type="ECO:0000256" key="1">
    <source>
        <dbReference type="ARBA" id="ARBA00004496"/>
    </source>
</evidence>